<sequence length="170" mass="17846">MRPRLTAFGFAAALAAANPPGAARAQGPVPATESATQQGATSPLPAQADALVAYVTKAMTDHDIAAFERLVNWTGTRAQRKRLTLYQIRSGFGRPIKAAALEPMPGDGLAEATSRGTLKANMPVTERLRVVFDEPPVEGDAAPTSVFLIGREGGTYRIALLVPTGPPRGK</sequence>
<feature type="region of interest" description="Disordered" evidence="1">
    <location>
        <begin position="21"/>
        <end position="43"/>
    </location>
</feature>
<evidence type="ECO:0008006" key="5">
    <source>
        <dbReference type="Google" id="ProtNLM"/>
    </source>
</evidence>
<keyword evidence="2" id="KW-0732">Signal</keyword>
<gene>
    <name evidence="3" type="ORF">VQ03_16650</name>
</gene>
<dbReference type="EMBL" id="LABZ01000120">
    <property type="protein sequence ID" value="KMO38668.1"/>
    <property type="molecule type" value="Genomic_DNA"/>
</dbReference>
<name>A0A0J6SZA9_9HYPH</name>
<evidence type="ECO:0000313" key="3">
    <source>
        <dbReference type="EMBL" id="KMO38668.1"/>
    </source>
</evidence>
<protein>
    <recommendedName>
        <fullName evidence="5">DUF4019 domain-containing protein</fullName>
    </recommendedName>
</protein>
<reference evidence="3 4" key="1">
    <citation type="submission" date="2015-03" db="EMBL/GenBank/DDBJ databases">
        <title>Genome sequencing of Methylobacterium tarhaniae DSM 25844.</title>
        <authorList>
            <person name="Chaudhry V."/>
            <person name="Patil P.B."/>
        </authorList>
    </citation>
    <scope>NUCLEOTIDE SEQUENCE [LARGE SCALE GENOMIC DNA]</scope>
    <source>
        <strain evidence="3 4">DSM 25844</strain>
    </source>
</reference>
<dbReference type="OrthoDB" id="7994785at2"/>
<feature type="chain" id="PRO_5005282078" description="DUF4019 domain-containing protein" evidence="2">
    <location>
        <begin position="26"/>
        <end position="170"/>
    </location>
</feature>
<dbReference type="AlphaFoldDB" id="A0A0J6SZA9"/>
<proteinExistence type="predicted"/>
<comment type="caution">
    <text evidence="3">The sequence shown here is derived from an EMBL/GenBank/DDBJ whole genome shotgun (WGS) entry which is preliminary data.</text>
</comment>
<evidence type="ECO:0000256" key="1">
    <source>
        <dbReference type="SAM" id="MobiDB-lite"/>
    </source>
</evidence>
<accession>A0A0J6SZA9</accession>
<evidence type="ECO:0000256" key="2">
    <source>
        <dbReference type="SAM" id="SignalP"/>
    </source>
</evidence>
<keyword evidence="4" id="KW-1185">Reference proteome</keyword>
<evidence type="ECO:0000313" key="4">
    <source>
        <dbReference type="Proteomes" id="UP000036449"/>
    </source>
</evidence>
<dbReference type="RefSeq" id="WP_048452007.1">
    <property type="nucleotide sequence ID" value="NZ_LABZ01000120.1"/>
</dbReference>
<feature type="signal peptide" evidence="2">
    <location>
        <begin position="1"/>
        <end position="25"/>
    </location>
</feature>
<organism evidence="3 4">
    <name type="scientific">Methylobacterium tarhaniae</name>
    <dbReference type="NCBI Taxonomy" id="1187852"/>
    <lineage>
        <taxon>Bacteria</taxon>
        <taxon>Pseudomonadati</taxon>
        <taxon>Pseudomonadota</taxon>
        <taxon>Alphaproteobacteria</taxon>
        <taxon>Hyphomicrobiales</taxon>
        <taxon>Methylobacteriaceae</taxon>
        <taxon>Methylobacterium</taxon>
    </lineage>
</organism>
<dbReference type="Proteomes" id="UP000036449">
    <property type="component" value="Unassembled WGS sequence"/>
</dbReference>
<dbReference type="PATRIC" id="fig|1187852.3.peg.593"/>